<dbReference type="SUPFAM" id="SSF56821">
    <property type="entry name" value="Prismane protein-like"/>
    <property type="match status" value="1"/>
</dbReference>
<proteinExistence type="predicted"/>
<accession>A0A485LVE1</accession>
<dbReference type="GO" id="GO:0006084">
    <property type="term" value="P:acetyl-CoA metabolic process"/>
    <property type="evidence" value="ECO:0007669"/>
    <property type="project" value="InterPro"/>
</dbReference>
<dbReference type="AlphaFoldDB" id="A0A485LVE1"/>
<sequence length="250" mass="29153">MELFSSHIPRIRKFLEDRPDRKTFQARLSCSWPKGSGKDVVLMGDVGVELGSPETESCSVLLWTEDASLVRDGTVTLIGPDLPKARQKSMAFGKIVLLNVEGFTEENTFHRYREMEQMRFLLDLKGYMLRAASQYQREWCRVSRDALEKGFCISILGTSLMRLFRELDYCKGMEIIFITEDRNTIREVREMTRDTSRIIAAMNKMADEMSFDCDECDYRDVCNDADYLKKMRTVYRRKATGEEPWEKHES</sequence>
<evidence type="ECO:0000313" key="3">
    <source>
        <dbReference type="EMBL" id="VFU11747.1"/>
    </source>
</evidence>
<dbReference type="GO" id="GO:0043884">
    <property type="term" value="F:CO-methylating acetyl-CoA synthase activity"/>
    <property type="evidence" value="ECO:0007669"/>
    <property type="project" value="UniProtKB-EC"/>
</dbReference>
<dbReference type="EC" id="2.3.1.169" evidence="1"/>
<evidence type="ECO:0000256" key="2">
    <source>
        <dbReference type="ARBA" id="ARBA00022679"/>
    </source>
</evidence>
<dbReference type="GO" id="GO:0043885">
    <property type="term" value="F:anaerobic carbon-monoxide dehydrogenase activity"/>
    <property type="evidence" value="ECO:0007669"/>
    <property type="project" value="InterPro"/>
</dbReference>
<dbReference type="EMBL" id="CAADRM010000018">
    <property type="protein sequence ID" value="VFU11747.1"/>
    <property type="molecule type" value="Genomic_DNA"/>
</dbReference>
<gene>
    <name evidence="3" type="primary">cdhC</name>
    <name evidence="3" type="ORF">SCFA_1140004</name>
</gene>
<reference evidence="3" key="1">
    <citation type="submission" date="2019-03" db="EMBL/GenBank/DDBJ databases">
        <authorList>
            <person name="Hao L."/>
        </authorList>
    </citation>
    <scope>NUCLEOTIDE SEQUENCE</scope>
</reference>
<dbReference type="InterPro" id="IPR004461">
    <property type="entry name" value="CO_DH/Ac-CoA_synth_bsu"/>
</dbReference>
<dbReference type="Gene3D" id="3.30.1650.10">
    <property type="entry name" value="Bifunctional carbon monoxide dehydrogenase/acetyl-coa synthase(codh/acs), Chain M, domain 3"/>
    <property type="match status" value="1"/>
</dbReference>
<dbReference type="Pfam" id="PF03598">
    <property type="entry name" value="CdhC"/>
    <property type="match status" value="1"/>
</dbReference>
<dbReference type="InterPro" id="IPR038571">
    <property type="entry name" value="CO_DH/Ac-CoA_synth_bsu_3_sf"/>
</dbReference>
<keyword evidence="2" id="KW-0808">Transferase</keyword>
<organism evidence="3">
    <name type="scientific">anaerobic digester metagenome</name>
    <dbReference type="NCBI Taxonomy" id="1263854"/>
    <lineage>
        <taxon>unclassified sequences</taxon>
        <taxon>metagenomes</taxon>
        <taxon>ecological metagenomes</taxon>
    </lineage>
</organism>
<name>A0A485LVE1_9ZZZZ</name>
<evidence type="ECO:0000256" key="1">
    <source>
        <dbReference type="ARBA" id="ARBA00012244"/>
    </source>
</evidence>
<protein>
    <recommendedName>
        <fullName evidence="1">CO-methylating acetyl-CoA synthase</fullName>
        <ecNumber evidence="1">2.3.1.169</ecNumber>
    </recommendedName>
</protein>
<dbReference type="InterPro" id="IPR011254">
    <property type="entry name" value="Prismane-like_sf"/>
</dbReference>